<feature type="region of interest" description="Disordered" evidence="5">
    <location>
        <begin position="1"/>
        <end position="26"/>
    </location>
</feature>
<dbReference type="EMBL" id="BRXY01000040">
    <property type="protein sequence ID" value="GMH56619.1"/>
    <property type="molecule type" value="Genomic_DNA"/>
</dbReference>
<feature type="transmembrane region" description="Helical" evidence="6">
    <location>
        <begin position="56"/>
        <end position="75"/>
    </location>
</feature>
<dbReference type="OrthoDB" id="39387at2759"/>
<dbReference type="GO" id="GO:0016020">
    <property type="term" value="C:membrane"/>
    <property type="evidence" value="ECO:0007669"/>
    <property type="project" value="UniProtKB-SubCell"/>
</dbReference>
<evidence type="ECO:0000256" key="5">
    <source>
        <dbReference type="SAM" id="MobiDB-lite"/>
    </source>
</evidence>
<dbReference type="Pfam" id="PF03798">
    <property type="entry name" value="TRAM_LAG1_CLN8"/>
    <property type="match status" value="1"/>
</dbReference>
<evidence type="ECO:0000256" key="4">
    <source>
        <dbReference type="ARBA" id="ARBA00023136"/>
    </source>
</evidence>
<evidence type="ECO:0000313" key="9">
    <source>
        <dbReference type="Proteomes" id="UP001165085"/>
    </source>
</evidence>
<comment type="subcellular location">
    <subcellularLocation>
        <location evidence="1">Membrane</location>
        <topology evidence="1">Multi-pass membrane protein</topology>
    </subcellularLocation>
</comment>
<dbReference type="Proteomes" id="UP001165085">
    <property type="component" value="Unassembled WGS sequence"/>
</dbReference>
<dbReference type="AlphaFoldDB" id="A0A9W6ZU53"/>
<evidence type="ECO:0000256" key="3">
    <source>
        <dbReference type="ARBA" id="ARBA00022989"/>
    </source>
</evidence>
<evidence type="ECO:0000256" key="6">
    <source>
        <dbReference type="SAM" id="Phobius"/>
    </source>
</evidence>
<evidence type="ECO:0000259" key="7">
    <source>
        <dbReference type="Pfam" id="PF03798"/>
    </source>
</evidence>
<feature type="transmembrane region" description="Helical" evidence="6">
    <location>
        <begin position="282"/>
        <end position="308"/>
    </location>
</feature>
<organism evidence="8 9">
    <name type="scientific">Triparma strigata</name>
    <dbReference type="NCBI Taxonomy" id="1606541"/>
    <lineage>
        <taxon>Eukaryota</taxon>
        <taxon>Sar</taxon>
        <taxon>Stramenopiles</taxon>
        <taxon>Ochrophyta</taxon>
        <taxon>Bolidophyceae</taxon>
        <taxon>Parmales</taxon>
        <taxon>Triparmaceae</taxon>
        <taxon>Triparma</taxon>
    </lineage>
</organism>
<proteinExistence type="predicted"/>
<evidence type="ECO:0000256" key="1">
    <source>
        <dbReference type="ARBA" id="ARBA00004141"/>
    </source>
</evidence>
<comment type="caution">
    <text evidence="8">The sequence shown here is derived from an EMBL/GenBank/DDBJ whole genome shotgun (WGS) entry which is preliminary data.</text>
</comment>
<gene>
    <name evidence="8" type="ORF">TrST_g9061</name>
</gene>
<reference evidence="9" key="1">
    <citation type="journal article" date="2023" name="Commun. Biol.">
        <title>Genome analysis of Parmales, the sister group of diatoms, reveals the evolutionary specialization of diatoms from phago-mixotrophs to photoautotrophs.</title>
        <authorList>
            <person name="Ban H."/>
            <person name="Sato S."/>
            <person name="Yoshikawa S."/>
            <person name="Yamada K."/>
            <person name="Nakamura Y."/>
            <person name="Ichinomiya M."/>
            <person name="Sato N."/>
            <person name="Blanc-Mathieu R."/>
            <person name="Endo H."/>
            <person name="Kuwata A."/>
            <person name="Ogata H."/>
        </authorList>
    </citation>
    <scope>NUCLEOTIDE SEQUENCE [LARGE SCALE GENOMIC DNA]</scope>
    <source>
        <strain evidence="9">NIES 3701</strain>
    </source>
</reference>
<accession>A0A9W6ZU53</accession>
<feature type="transmembrane region" description="Helical" evidence="6">
    <location>
        <begin position="229"/>
        <end position="252"/>
    </location>
</feature>
<keyword evidence="9" id="KW-1185">Reference proteome</keyword>
<feature type="transmembrane region" description="Helical" evidence="6">
    <location>
        <begin position="196"/>
        <end position="217"/>
    </location>
</feature>
<dbReference type="InterPro" id="IPR006634">
    <property type="entry name" value="TLC-dom"/>
</dbReference>
<evidence type="ECO:0000313" key="8">
    <source>
        <dbReference type="EMBL" id="GMH56619.1"/>
    </source>
</evidence>
<feature type="transmembrane region" description="Helical" evidence="6">
    <location>
        <begin position="104"/>
        <end position="123"/>
    </location>
</feature>
<feature type="transmembrane region" description="Helical" evidence="6">
    <location>
        <begin position="173"/>
        <end position="190"/>
    </location>
</feature>
<keyword evidence="2 6" id="KW-0812">Transmembrane</keyword>
<feature type="domain" description="TLC" evidence="7">
    <location>
        <begin position="123"/>
        <end position="305"/>
    </location>
</feature>
<dbReference type="GO" id="GO:0055088">
    <property type="term" value="P:lipid homeostasis"/>
    <property type="evidence" value="ECO:0007669"/>
    <property type="project" value="TreeGrafter"/>
</dbReference>
<evidence type="ECO:0000256" key="2">
    <source>
        <dbReference type="ARBA" id="ARBA00022692"/>
    </source>
</evidence>
<protein>
    <recommendedName>
        <fullName evidence="7">TLC domain-containing protein</fullName>
    </recommendedName>
</protein>
<dbReference type="InterPro" id="IPR050846">
    <property type="entry name" value="TLCD"/>
</dbReference>
<keyword evidence="4 6" id="KW-0472">Membrane</keyword>
<keyword evidence="3 6" id="KW-1133">Transmembrane helix</keyword>
<sequence length="311" mass="35790">MSFHNWRRTPLTRFPPNQRMEKAKGDRAKSTLAADVVASEAVMLPSEPTNHPDQGLVFNFFLFMAVFYHLAVTQLREYDDLPLSPAEFCDSGGKKPQPCRREDLIAFQLTCFIPLTTLAVLGLKNWASGQKLPSSPTERIYGCRPGERLILDITQAFQFWDLLMSMLIPHHRTPIMLVHHLLAFLVSWYASRYTTMLHYSVFFCAISEVSSVPLCFMDLNKIIGGYFEGWWVEAIKMSFVLLFFVFRVVLWMGKFTPRLFSDSIYCLELDTEVCRPGLSWHVKFFCAVCLVLGGLQLYWMGLIIQLALQEM</sequence>
<dbReference type="PANTHER" id="PTHR13439">
    <property type="entry name" value="CT120 PROTEIN"/>
    <property type="match status" value="1"/>
</dbReference>
<name>A0A9W6ZU53_9STRA</name>